<protein>
    <submittedName>
        <fullName evidence="2">Phospholipid/cholesterol/gamma-HCH transport system substrate-binding protein</fullName>
    </submittedName>
</protein>
<accession>A0A841AZ18</accession>
<dbReference type="InterPro" id="IPR003399">
    <property type="entry name" value="Mce/MlaD"/>
</dbReference>
<dbReference type="EMBL" id="JACHMX010000001">
    <property type="protein sequence ID" value="MBB5852093.1"/>
    <property type="molecule type" value="Genomic_DNA"/>
</dbReference>
<dbReference type="InterPro" id="IPR005693">
    <property type="entry name" value="Mce"/>
</dbReference>
<dbReference type="InterPro" id="IPR052336">
    <property type="entry name" value="MlaD_Phospholipid_Transporter"/>
</dbReference>
<dbReference type="AlphaFoldDB" id="A0A841AZ18"/>
<dbReference type="NCBIfam" id="TIGR00996">
    <property type="entry name" value="Mtu_fam_mce"/>
    <property type="match status" value="1"/>
</dbReference>
<evidence type="ECO:0000259" key="1">
    <source>
        <dbReference type="Pfam" id="PF02470"/>
    </source>
</evidence>
<feature type="domain" description="Mce/MlaD" evidence="1">
    <location>
        <begin position="40"/>
        <end position="114"/>
    </location>
</feature>
<organism evidence="2 3">
    <name type="scientific">Amycolatopsis umgeniensis</name>
    <dbReference type="NCBI Taxonomy" id="336628"/>
    <lineage>
        <taxon>Bacteria</taxon>
        <taxon>Bacillati</taxon>
        <taxon>Actinomycetota</taxon>
        <taxon>Actinomycetes</taxon>
        <taxon>Pseudonocardiales</taxon>
        <taxon>Pseudonocardiaceae</taxon>
        <taxon>Amycolatopsis</taxon>
    </lineage>
</organism>
<reference evidence="2 3" key="1">
    <citation type="submission" date="2020-08" db="EMBL/GenBank/DDBJ databases">
        <title>Sequencing the genomes of 1000 actinobacteria strains.</title>
        <authorList>
            <person name="Klenk H.-P."/>
        </authorList>
    </citation>
    <scope>NUCLEOTIDE SEQUENCE [LARGE SCALE GENOMIC DNA]</scope>
    <source>
        <strain evidence="2 3">DSM 45272</strain>
    </source>
</reference>
<dbReference type="PANTHER" id="PTHR33371:SF18">
    <property type="entry name" value="MCE-FAMILY PROTEIN MCE3C"/>
    <property type="match status" value="1"/>
</dbReference>
<keyword evidence="3" id="KW-1185">Reference proteome</keyword>
<sequence length="330" mass="35065">MRRPYRDRDPVKLAGAGMLVLLGLVGFAIGLPQAVFYQRTTDYAVELANAAGLRPDDQVFIAGVPSGRVRTVDLAVDRVRIGLRLDHDQTLGTETTAGVKLQTILGKRYLDVQPRGGGRIPAGGTIPLARTSVPFSLDDLGRSAAKTTEELDLGALKQMISTLRANAPDANLAAQALRGVGAATSVFDKYSEQLKSLLAGAQSVTSTLVSQQDSLVALLGDTDLIATALVERKATLEKLITDLGTLSTQVRSFLDTNRPMVRPLLDRLQTVAKTLTDNKEQLGRTLDLLAPTGRYLANASGNGPWLDVVGPAGPVPDDLLCLFGVVKGCK</sequence>
<dbReference type="GO" id="GO:0005576">
    <property type="term" value="C:extracellular region"/>
    <property type="evidence" value="ECO:0007669"/>
    <property type="project" value="TreeGrafter"/>
</dbReference>
<name>A0A841AZ18_9PSEU</name>
<dbReference type="Pfam" id="PF02470">
    <property type="entry name" value="MlaD"/>
    <property type="match status" value="1"/>
</dbReference>
<evidence type="ECO:0000313" key="2">
    <source>
        <dbReference type="EMBL" id="MBB5852093.1"/>
    </source>
</evidence>
<gene>
    <name evidence="2" type="ORF">HDA45_002180</name>
</gene>
<comment type="caution">
    <text evidence="2">The sequence shown here is derived from an EMBL/GenBank/DDBJ whole genome shotgun (WGS) entry which is preliminary data.</text>
</comment>
<dbReference type="Proteomes" id="UP000580861">
    <property type="component" value="Unassembled WGS sequence"/>
</dbReference>
<proteinExistence type="predicted"/>
<evidence type="ECO:0000313" key="3">
    <source>
        <dbReference type="Proteomes" id="UP000580861"/>
    </source>
</evidence>
<dbReference type="PANTHER" id="PTHR33371">
    <property type="entry name" value="INTERMEMBRANE PHOSPHOLIPID TRANSPORT SYSTEM BINDING PROTEIN MLAD-RELATED"/>
    <property type="match status" value="1"/>
</dbReference>
<dbReference type="RefSeq" id="WP_184894303.1">
    <property type="nucleotide sequence ID" value="NZ_JACHMX010000001.1"/>
</dbReference>